<sequence>MRSHIASLVRMYRPCYFHCSTVWLPHMLRQRRRVLTCLGPALELSLQRSQFSTLIGLWVGGCSRTTCPSGSQIQRQSASYLRKPYLLSFLIGVFAKLCGTSRVETLSESFESWGLWSEGFLLFRLLFFT</sequence>
<keyword evidence="2" id="KW-1185">Reference proteome</keyword>
<proteinExistence type="predicted"/>
<dbReference type="EMBL" id="KZ805330">
    <property type="protein sequence ID" value="PVI03537.1"/>
    <property type="molecule type" value="Genomic_DNA"/>
</dbReference>
<dbReference type="Proteomes" id="UP000244855">
    <property type="component" value="Unassembled WGS sequence"/>
</dbReference>
<gene>
    <name evidence="1" type="ORF">DM02DRAFT_246588</name>
</gene>
<accession>A0A2V1DZ90</accession>
<name>A0A2V1DZ90_9PLEO</name>
<dbReference type="AlphaFoldDB" id="A0A2V1DZ90"/>
<reference evidence="1 2" key="1">
    <citation type="journal article" date="2018" name="Sci. Rep.">
        <title>Comparative genomics provides insights into the lifestyle and reveals functional heterogeneity of dark septate endophytic fungi.</title>
        <authorList>
            <person name="Knapp D.G."/>
            <person name="Nemeth J.B."/>
            <person name="Barry K."/>
            <person name="Hainaut M."/>
            <person name="Henrissat B."/>
            <person name="Johnson J."/>
            <person name="Kuo A."/>
            <person name="Lim J.H.P."/>
            <person name="Lipzen A."/>
            <person name="Nolan M."/>
            <person name="Ohm R.A."/>
            <person name="Tamas L."/>
            <person name="Grigoriev I.V."/>
            <person name="Spatafora J.W."/>
            <person name="Nagy L.G."/>
            <person name="Kovacs G.M."/>
        </authorList>
    </citation>
    <scope>NUCLEOTIDE SEQUENCE [LARGE SCALE GENOMIC DNA]</scope>
    <source>
        <strain evidence="1 2">DSE2036</strain>
    </source>
</reference>
<protein>
    <submittedName>
        <fullName evidence="1">Uncharacterized protein</fullName>
    </submittedName>
</protein>
<organism evidence="1 2">
    <name type="scientific">Periconia macrospinosa</name>
    <dbReference type="NCBI Taxonomy" id="97972"/>
    <lineage>
        <taxon>Eukaryota</taxon>
        <taxon>Fungi</taxon>
        <taxon>Dikarya</taxon>
        <taxon>Ascomycota</taxon>
        <taxon>Pezizomycotina</taxon>
        <taxon>Dothideomycetes</taxon>
        <taxon>Pleosporomycetidae</taxon>
        <taxon>Pleosporales</taxon>
        <taxon>Massarineae</taxon>
        <taxon>Periconiaceae</taxon>
        <taxon>Periconia</taxon>
    </lineage>
</organism>
<evidence type="ECO:0000313" key="2">
    <source>
        <dbReference type="Proteomes" id="UP000244855"/>
    </source>
</evidence>
<evidence type="ECO:0000313" key="1">
    <source>
        <dbReference type="EMBL" id="PVI03537.1"/>
    </source>
</evidence>